<dbReference type="Pfam" id="PF04404">
    <property type="entry name" value="ERF"/>
    <property type="match status" value="1"/>
</dbReference>
<evidence type="ECO:0000313" key="1">
    <source>
        <dbReference type="EMBL" id="CAB5218495.1"/>
    </source>
</evidence>
<organism evidence="1">
    <name type="scientific">uncultured Caudovirales phage</name>
    <dbReference type="NCBI Taxonomy" id="2100421"/>
    <lineage>
        <taxon>Viruses</taxon>
        <taxon>Duplodnaviria</taxon>
        <taxon>Heunggongvirae</taxon>
        <taxon>Uroviricota</taxon>
        <taxon>Caudoviricetes</taxon>
        <taxon>Peduoviridae</taxon>
        <taxon>Maltschvirus</taxon>
        <taxon>Maltschvirus maltsch</taxon>
    </lineage>
</organism>
<gene>
    <name evidence="1" type="ORF">UFOVP211_24</name>
</gene>
<name>A0A6J7WP81_9CAUD</name>
<proteinExistence type="predicted"/>
<reference evidence="1" key="1">
    <citation type="submission" date="2020-05" db="EMBL/GenBank/DDBJ databases">
        <authorList>
            <person name="Chiriac C."/>
            <person name="Salcher M."/>
            <person name="Ghai R."/>
            <person name="Kavagutti S V."/>
        </authorList>
    </citation>
    <scope>NUCLEOTIDE SEQUENCE</scope>
</reference>
<protein>
    <submittedName>
        <fullName evidence="1">Essential recombination function protein</fullName>
    </submittedName>
</protein>
<sequence length="185" mass="20867">MKTTTKTSFEDAIPRPNGIYFKLWRAKQQIGKASKSAKNPHFKSNYVDINSALEAIEPILLENGLLLIQPIKDGNVFSIIIDTDTNETIESFMRLPDISDPQKIGSAITYFRRYTLLSLCSMQSEDDDANNATDYVKNTKPSLDNKRFENGLKQVDTGEMSKDEFKSILSKFTLSESQTKTIALL</sequence>
<dbReference type="EMBL" id="LR798262">
    <property type="protein sequence ID" value="CAB5218495.1"/>
    <property type="molecule type" value="Genomic_DNA"/>
</dbReference>
<dbReference type="InterPro" id="IPR007499">
    <property type="entry name" value="ERF_bacteria_virus"/>
</dbReference>
<accession>A0A6J7WP81</accession>